<evidence type="ECO:0000256" key="1">
    <source>
        <dbReference type="ARBA" id="ARBA00023224"/>
    </source>
</evidence>
<dbReference type="Pfam" id="PF00015">
    <property type="entry name" value="MCPsignal"/>
    <property type="match status" value="1"/>
</dbReference>
<dbReference type="RefSeq" id="WP_319836367.1">
    <property type="nucleotide sequence ID" value="NZ_CP137624.1"/>
</dbReference>
<dbReference type="Gene3D" id="1.10.287.950">
    <property type="entry name" value="Methyl-accepting chemotaxis protein"/>
    <property type="match status" value="1"/>
</dbReference>
<dbReference type="InterPro" id="IPR029151">
    <property type="entry name" value="Sensor-like_sf"/>
</dbReference>
<keyword evidence="1 2" id="KW-0807">Transducer</keyword>
<keyword evidence="5" id="KW-1185">Reference proteome</keyword>
<dbReference type="SMART" id="SM00283">
    <property type="entry name" value="MA"/>
    <property type="match status" value="1"/>
</dbReference>
<dbReference type="InterPro" id="IPR004089">
    <property type="entry name" value="MCPsignal_dom"/>
</dbReference>
<evidence type="ECO:0000313" key="4">
    <source>
        <dbReference type="EMBL" id="WPK11312.1"/>
    </source>
</evidence>
<dbReference type="SUPFAM" id="SSF58104">
    <property type="entry name" value="Methyl-accepting chemotaxis protein (MCP) signaling domain"/>
    <property type="match status" value="1"/>
</dbReference>
<sequence length="272" mass="29575">MNEKLKIVVDAIDFYHATYSEDACIIVADTEKIIAYKEGKKVRLPIKVGQLVDNYKGTTSIKALYSGQYLREEHGPELFGFAYIATAQPIKDNGQVVGVVSAIISNEKIEGIRTLATDLSSTVGDMTTTNHSLTKASDDVAVRLDELSSLSETMNEDIQQINTIVAFVKDIAVKSRILGLNASIEAARSGEHGRGFAVVAAEIQKMAQNSTESAEEIAQQLEKIKASIDRVNLSTSEIVAFTEQLSSSIEGFDGAYKDIDNTASKLLDISKY</sequence>
<name>A0ABZ0S1W7_9BACI</name>
<accession>A0ABZ0S1W7</accession>
<dbReference type="SUPFAM" id="SSF103190">
    <property type="entry name" value="Sensory domain-like"/>
    <property type="match status" value="1"/>
</dbReference>
<organism evidence="4 5">
    <name type="scientific">Lysinibacillus louembei</name>
    <dbReference type="NCBI Taxonomy" id="1470088"/>
    <lineage>
        <taxon>Bacteria</taxon>
        <taxon>Bacillati</taxon>
        <taxon>Bacillota</taxon>
        <taxon>Bacilli</taxon>
        <taxon>Bacillales</taxon>
        <taxon>Bacillaceae</taxon>
        <taxon>Lysinibacillus</taxon>
    </lineage>
</organism>
<dbReference type="PROSITE" id="PS50111">
    <property type="entry name" value="CHEMOTAXIS_TRANSDUC_2"/>
    <property type="match status" value="1"/>
</dbReference>
<evidence type="ECO:0000313" key="5">
    <source>
        <dbReference type="Proteomes" id="UP001322664"/>
    </source>
</evidence>
<evidence type="ECO:0000256" key="2">
    <source>
        <dbReference type="PROSITE-ProRule" id="PRU00284"/>
    </source>
</evidence>
<gene>
    <name evidence="4" type="ORF">R6U77_15680</name>
</gene>
<feature type="domain" description="Methyl-accepting transducer" evidence="3">
    <location>
        <begin position="109"/>
        <end position="272"/>
    </location>
</feature>
<dbReference type="PANTHER" id="PTHR32089:SF112">
    <property type="entry name" value="LYSOZYME-LIKE PROTEIN-RELATED"/>
    <property type="match status" value="1"/>
</dbReference>
<dbReference type="PANTHER" id="PTHR32089">
    <property type="entry name" value="METHYL-ACCEPTING CHEMOTAXIS PROTEIN MCPB"/>
    <property type="match status" value="1"/>
</dbReference>
<dbReference type="Proteomes" id="UP001322664">
    <property type="component" value="Chromosome"/>
</dbReference>
<proteinExistence type="predicted"/>
<evidence type="ECO:0000259" key="3">
    <source>
        <dbReference type="PROSITE" id="PS50111"/>
    </source>
</evidence>
<reference evidence="4 5" key="1">
    <citation type="submission" date="2023-09" db="EMBL/GenBank/DDBJ databases">
        <authorList>
            <person name="Page C.A."/>
            <person name="Perez-Diaz I.M."/>
        </authorList>
    </citation>
    <scope>NUCLEOTIDE SEQUENCE [LARGE SCALE GENOMIC DNA]</scope>
    <source>
        <strain evidence="4 5">Ll15</strain>
    </source>
</reference>
<protein>
    <submittedName>
        <fullName evidence="4">Methyl-accepting chemotaxis protein</fullName>
    </submittedName>
</protein>
<dbReference type="EMBL" id="CP137624">
    <property type="protein sequence ID" value="WPK11312.1"/>
    <property type="molecule type" value="Genomic_DNA"/>
</dbReference>